<evidence type="ECO:0000313" key="1">
    <source>
        <dbReference type="EMBL" id="KGO72446.1"/>
    </source>
</evidence>
<comment type="caution">
    <text evidence="1">The sequence shown here is derived from an EMBL/GenBank/DDBJ whole genome shotgun (WGS) entry which is preliminary data.</text>
</comment>
<dbReference type="OrthoDB" id="4313887at2759"/>
<gene>
    <name evidence="1" type="ORF">PITC_076230</name>
</gene>
<accession>A0A0A2KZW9</accession>
<keyword evidence="2" id="KW-1185">Reference proteome</keyword>
<dbReference type="EMBL" id="JQGA01000881">
    <property type="protein sequence ID" value="KGO72446.1"/>
    <property type="molecule type" value="Genomic_DNA"/>
</dbReference>
<dbReference type="PhylomeDB" id="A0A0A2KZW9"/>
<evidence type="ECO:0000313" key="2">
    <source>
        <dbReference type="Proteomes" id="UP000030104"/>
    </source>
</evidence>
<dbReference type="OMA" id="CPCADID"/>
<dbReference type="AlphaFoldDB" id="A0A0A2KZW9"/>
<reference evidence="1 2" key="1">
    <citation type="journal article" date="2015" name="Mol. Plant Microbe Interact.">
        <title>Genome, transcriptome, and functional analyses of Penicillium expansum provide new insights into secondary metabolism and pathogenicity.</title>
        <authorList>
            <person name="Ballester A.R."/>
            <person name="Marcet-Houben M."/>
            <person name="Levin E."/>
            <person name="Sela N."/>
            <person name="Selma-Lazaro C."/>
            <person name="Carmona L."/>
            <person name="Wisniewski M."/>
            <person name="Droby S."/>
            <person name="Gonzalez-Candelas L."/>
            <person name="Gabaldon T."/>
        </authorList>
    </citation>
    <scope>NUCLEOTIDE SEQUENCE [LARGE SCALE GENOMIC DNA]</scope>
    <source>
        <strain evidence="1 2">PHI-1</strain>
    </source>
</reference>
<proteinExistence type="predicted"/>
<name>A0A0A2KZW9_PENIT</name>
<protein>
    <submittedName>
        <fullName evidence="1">Uncharacterized protein</fullName>
    </submittedName>
</protein>
<dbReference type="HOGENOM" id="CLU_1886476_0_0_1"/>
<sequence>MTIKLERSSQDLKCDQCGLPGVRLSTTSGSNDAGSQAFYKCVPCNRSLGACPCTTSGARTTSTYPCGDSDAESSDEDVLRALSMLPKKQTFNPYNPDSEFEEDWESNCSPGFMVSRFKAQGREVLLWP</sequence>
<organism evidence="1 2">
    <name type="scientific">Penicillium italicum</name>
    <name type="common">Blue mold</name>
    <dbReference type="NCBI Taxonomy" id="40296"/>
    <lineage>
        <taxon>Eukaryota</taxon>
        <taxon>Fungi</taxon>
        <taxon>Dikarya</taxon>
        <taxon>Ascomycota</taxon>
        <taxon>Pezizomycotina</taxon>
        <taxon>Eurotiomycetes</taxon>
        <taxon>Eurotiomycetidae</taxon>
        <taxon>Eurotiales</taxon>
        <taxon>Aspergillaceae</taxon>
        <taxon>Penicillium</taxon>
    </lineage>
</organism>
<dbReference type="Proteomes" id="UP000030104">
    <property type="component" value="Unassembled WGS sequence"/>
</dbReference>